<dbReference type="KEGG" id="acan:ACA1_157910"/>
<evidence type="ECO:0000313" key="1">
    <source>
        <dbReference type="EMBL" id="ELR22049.1"/>
    </source>
</evidence>
<dbReference type="STRING" id="1257118.L8H970"/>
<dbReference type="GeneID" id="14922969"/>
<dbReference type="OrthoDB" id="10257471at2759"/>
<gene>
    <name evidence="1" type="ORF">ACA1_157910</name>
</gene>
<dbReference type="InterPro" id="IPR032675">
    <property type="entry name" value="LRR_dom_sf"/>
</dbReference>
<dbReference type="InterPro" id="IPR006553">
    <property type="entry name" value="Leu-rich_rpt_Cys-con_subtyp"/>
</dbReference>
<dbReference type="Proteomes" id="UP000011083">
    <property type="component" value="Unassembled WGS sequence"/>
</dbReference>
<dbReference type="Gene3D" id="3.80.10.10">
    <property type="entry name" value="Ribonuclease Inhibitor"/>
    <property type="match status" value="4"/>
</dbReference>
<reference evidence="1 2" key="1">
    <citation type="journal article" date="2013" name="Genome Biol.">
        <title>Genome of Acanthamoeba castellanii highlights extensive lateral gene transfer and early evolution of tyrosine kinase signaling.</title>
        <authorList>
            <person name="Clarke M."/>
            <person name="Lohan A.J."/>
            <person name="Liu B."/>
            <person name="Lagkouvardos I."/>
            <person name="Roy S."/>
            <person name="Zafar N."/>
            <person name="Bertelli C."/>
            <person name="Schilde C."/>
            <person name="Kianianmomeni A."/>
            <person name="Burglin T.R."/>
            <person name="Frech C."/>
            <person name="Turcotte B."/>
            <person name="Kopec K.O."/>
            <person name="Synnott J.M."/>
            <person name="Choo C."/>
            <person name="Paponov I."/>
            <person name="Finkler A."/>
            <person name="Soon Heng Tan C."/>
            <person name="Hutchins A.P."/>
            <person name="Weinmeier T."/>
            <person name="Rattei T."/>
            <person name="Chu J.S."/>
            <person name="Gimenez G."/>
            <person name="Irimia M."/>
            <person name="Rigden D.J."/>
            <person name="Fitzpatrick D.A."/>
            <person name="Lorenzo-Morales J."/>
            <person name="Bateman A."/>
            <person name="Chiu C.H."/>
            <person name="Tang P."/>
            <person name="Hegemann P."/>
            <person name="Fromm H."/>
            <person name="Raoult D."/>
            <person name="Greub G."/>
            <person name="Miranda-Saavedra D."/>
            <person name="Chen N."/>
            <person name="Nash P."/>
            <person name="Ginger M.L."/>
            <person name="Horn M."/>
            <person name="Schaap P."/>
            <person name="Caler L."/>
            <person name="Loftus B."/>
        </authorList>
    </citation>
    <scope>NUCLEOTIDE SEQUENCE [LARGE SCALE GENOMIC DNA]</scope>
    <source>
        <strain evidence="1 2">Neff</strain>
    </source>
</reference>
<name>L8H970_ACACF</name>
<dbReference type="EMBL" id="KB007890">
    <property type="protein sequence ID" value="ELR22049.1"/>
    <property type="molecule type" value="Genomic_DNA"/>
</dbReference>
<sequence>MEEVDDVWDSLAGADGAVKVEDEAGVVRLVEMCVSKNVLNDRTLVAFVDERIVHLKLSGASAHITDAGLESITRCCSGLQSLSLYGVSNCSPDALARLFSSTTSLTSVNLSKCPVATKPVIDALVRHSTGLRTLILNRNNQVRDDFLLGNLPHVPHLQELAVLGCPHLTGQFLRVLPHHNSRLTALNLSRCTQLKSDELLVECFSRMPYLQNLKLAKLRKLSDRVLDCIGDHLAGVLCELDIRLCSSITESALIRVLPKLQELRMLGLPPPAGEPGRSPPPFLHELYLSRSASASAEAPTRCPALSINHMWATRAAGLTDGVVTTMLQQGPKLKELYVSDAERAVGDWTAEAWPPRLRLFEAGNSPITDQAVEQLCLFCPRLEVLDLGKCSRITPRICESIGRLGHLQNLNLSGIAAIDDQAVARLITQRTAHTLETLTLASCGVSADCLAVALLGLPNLTALNVQDCAGVSCLTRDHPAVVALEARRRTSARTTVAGAGVPLHDLSSLCLSGCRHLAGTTLATVLEWCGRLHDLQFAENAALADDDLVAALPRQSSLHALSLAKLPHLASADRVVAAVARACPDLIYLNLSGTRGLSDAGFREVLERCRLLQTMHASQCGITDDALEVLLPPSRCGQALQLLALTDTRVSKDTCAKLVQHFPFLQIHFGGRIYDGEEFVAAQRPPYVGFIPGARQTPDPAEAGRTLAYWLLASSAALPPGYNSPQL</sequence>
<evidence type="ECO:0000313" key="2">
    <source>
        <dbReference type="Proteomes" id="UP000011083"/>
    </source>
</evidence>
<dbReference type="SUPFAM" id="SSF52047">
    <property type="entry name" value="RNI-like"/>
    <property type="match status" value="2"/>
</dbReference>
<proteinExistence type="predicted"/>
<dbReference type="AlphaFoldDB" id="L8H970"/>
<protein>
    <submittedName>
        <fullName evidence="1">Leucine rich repeat domain containing protein</fullName>
    </submittedName>
</protein>
<accession>L8H970</accession>
<keyword evidence="2" id="KW-1185">Reference proteome</keyword>
<dbReference type="GO" id="GO:0019005">
    <property type="term" value="C:SCF ubiquitin ligase complex"/>
    <property type="evidence" value="ECO:0007669"/>
    <property type="project" value="TreeGrafter"/>
</dbReference>
<dbReference type="SMART" id="SM00367">
    <property type="entry name" value="LRR_CC"/>
    <property type="match status" value="9"/>
</dbReference>
<dbReference type="RefSeq" id="XP_004348507.1">
    <property type="nucleotide sequence ID" value="XM_004348457.1"/>
</dbReference>
<organism evidence="1 2">
    <name type="scientific">Acanthamoeba castellanii (strain ATCC 30010 / Neff)</name>
    <dbReference type="NCBI Taxonomy" id="1257118"/>
    <lineage>
        <taxon>Eukaryota</taxon>
        <taxon>Amoebozoa</taxon>
        <taxon>Discosea</taxon>
        <taxon>Longamoebia</taxon>
        <taxon>Centramoebida</taxon>
        <taxon>Acanthamoebidae</taxon>
        <taxon>Acanthamoeba</taxon>
    </lineage>
</organism>
<dbReference type="PANTHER" id="PTHR13318">
    <property type="entry name" value="PARTNER OF PAIRED, ISOFORM B-RELATED"/>
    <property type="match status" value="1"/>
</dbReference>
<dbReference type="GO" id="GO:0031146">
    <property type="term" value="P:SCF-dependent proteasomal ubiquitin-dependent protein catabolic process"/>
    <property type="evidence" value="ECO:0007669"/>
    <property type="project" value="TreeGrafter"/>
</dbReference>
<dbReference type="VEuPathDB" id="AmoebaDB:ACA1_157910"/>